<dbReference type="EMBL" id="JBHTKR010000002">
    <property type="protein sequence ID" value="MFD1193846.1"/>
    <property type="molecule type" value="Genomic_DNA"/>
</dbReference>
<comment type="caution">
    <text evidence="1">The sequence shown here is derived from an EMBL/GenBank/DDBJ whole genome shotgun (WGS) entry which is preliminary data.</text>
</comment>
<gene>
    <name evidence="1" type="ORF">ACFQ3C_04105</name>
</gene>
<protein>
    <submittedName>
        <fullName evidence="1">Uncharacterized protein</fullName>
    </submittedName>
</protein>
<keyword evidence="2" id="KW-1185">Reference proteome</keyword>
<evidence type="ECO:0000313" key="2">
    <source>
        <dbReference type="Proteomes" id="UP001597151"/>
    </source>
</evidence>
<reference evidence="2" key="1">
    <citation type="journal article" date="2019" name="Int. J. Syst. Evol. Microbiol.">
        <title>The Global Catalogue of Microorganisms (GCM) 10K type strain sequencing project: providing services to taxonomists for standard genome sequencing and annotation.</title>
        <authorList>
            <consortium name="The Broad Institute Genomics Platform"/>
            <consortium name="The Broad Institute Genome Sequencing Center for Infectious Disease"/>
            <person name="Wu L."/>
            <person name="Ma J."/>
        </authorList>
    </citation>
    <scope>NUCLEOTIDE SEQUENCE [LARGE SCALE GENOMIC DNA]</scope>
    <source>
        <strain evidence="2">CCUG 55328</strain>
    </source>
</reference>
<proteinExistence type="predicted"/>
<dbReference type="RefSeq" id="WP_380789169.1">
    <property type="nucleotide sequence ID" value="NZ_JBHTKR010000002.1"/>
</dbReference>
<accession>A0ABW3TBN3</accession>
<organism evidence="1 2">
    <name type="scientific">Seohaeicola saemankumensis</name>
    <dbReference type="NCBI Taxonomy" id="481181"/>
    <lineage>
        <taxon>Bacteria</taxon>
        <taxon>Pseudomonadati</taxon>
        <taxon>Pseudomonadota</taxon>
        <taxon>Alphaproteobacteria</taxon>
        <taxon>Rhodobacterales</taxon>
        <taxon>Roseobacteraceae</taxon>
        <taxon>Seohaeicola</taxon>
    </lineage>
</organism>
<name>A0ABW3TBN3_9RHOB</name>
<sequence length="118" mass="12659">MYKPLLAVTALVTGLAGQATIGEQYVVQLGGPFAETSEGLRKTLKINEIETFTHDGKSYIVIGAPTEGYLAAYFHANGHTPKTVSAIGADWEGAGFDGLPLDRRMLFVTPINCEFCAH</sequence>
<evidence type="ECO:0000313" key="1">
    <source>
        <dbReference type="EMBL" id="MFD1193846.1"/>
    </source>
</evidence>
<dbReference type="Proteomes" id="UP001597151">
    <property type="component" value="Unassembled WGS sequence"/>
</dbReference>